<keyword evidence="1" id="KW-1133">Transmembrane helix</keyword>
<keyword evidence="1" id="KW-0472">Membrane</keyword>
<dbReference type="AlphaFoldDB" id="A0A6H5I6R1"/>
<feature type="transmembrane region" description="Helical" evidence="1">
    <location>
        <begin position="6"/>
        <end position="24"/>
    </location>
</feature>
<reference evidence="2 3" key="1">
    <citation type="submission" date="2020-02" db="EMBL/GenBank/DDBJ databases">
        <authorList>
            <person name="Ferguson B K."/>
        </authorList>
    </citation>
    <scope>NUCLEOTIDE SEQUENCE [LARGE SCALE GENOMIC DNA]</scope>
</reference>
<sequence length="190" mass="21066">MFRDILALYNVMIAKMILLQSCAMKMKNYSAVWKNSSNSKAIFSSNSTVNNKSTADPPLHLITLLLPLLIMQFIVLQLSFHTFGPTNQACGLRKLTRSSFSQTSSTRCTRLACGQVSFQRAGKGRVLSCRQSRASPPRNHRRTGCSVCLTQRAIFSKESSVTASKPLLRALGVSQITSTSFGRAIDYQRH</sequence>
<evidence type="ECO:0000313" key="2">
    <source>
        <dbReference type="EMBL" id="CAB0030683.1"/>
    </source>
</evidence>
<evidence type="ECO:0000313" key="3">
    <source>
        <dbReference type="Proteomes" id="UP000479190"/>
    </source>
</evidence>
<gene>
    <name evidence="2" type="ORF">TBRA_LOCUS2679</name>
</gene>
<dbReference type="EMBL" id="CADCXV010000513">
    <property type="protein sequence ID" value="CAB0030683.1"/>
    <property type="molecule type" value="Genomic_DNA"/>
</dbReference>
<proteinExistence type="predicted"/>
<feature type="transmembrane region" description="Helical" evidence="1">
    <location>
        <begin position="61"/>
        <end position="80"/>
    </location>
</feature>
<dbReference type="Proteomes" id="UP000479190">
    <property type="component" value="Unassembled WGS sequence"/>
</dbReference>
<evidence type="ECO:0000256" key="1">
    <source>
        <dbReference type="SAM" id="Phobius"/>
    </source>
</evidence>
<protein>
    <submittedName>
        <fullName evidence="2">Uncharacterized protein</fullName>
    </submittedName>
</protein>
<keyword evidence="3" id="KW-1185">Reference proteome</keyword>
<name>A0A6H5I6R1_9HYME</name>
<accession>A0A6H5I6R1</accession>
<organism evidence="2 3">
    <name type="scientific">Trichogramma brassicae</name>
    <dbReference type="NCBI Taxonomy" id="86971"/>
    <lineage>
        <taxon>Eukaryota</taxon>
        <taxon>Metazoa</taxon>
        <taxon>Ecdysozoa</taxon>
        <taxon>Arthropoda</taxon>
        <taxon>Hexapoda</taxon>
        <taxon>Insecta</taxon>
        <taxon>Pterygota</taxon>
        <taxon>Neoptera</taxon>
        <taxon>Endopterygota</taxon>
        <taxon>Hymenoptera</taxon>
        <taxon>Apocrita</taxon>
        <taxon>Proctotrupomorpha</taxon>
        <taxon>Chalcidoidea</taxon>
        <taxon>Trichogrammatidae</taxon>
        <taxon>Trichogramma</taxon>
    </lineage>
</organism>
<keyword evidence="1" id="KW-0812">Transmembrane</keyword>